<dbReference type="Proteomes" id="UP000503399">
    <property type="component" value="Chromosome"/>
</dbReference>
<evidence type="ECO:0000256" key="8">
    <source>
        <dbReference type="SAM" id="Phobius"/>
    </source>
</evidence>
<dbReference type="AlphaFoldDB" id="A0A6F8ZFI2"/>
<evidence type="ECO:0000256" key="6">
    <source>
        <dbReference type="ARBA" id="ARBA00022989"/>
    </source>
</evidence>
<comment type="similarity">
    <text evidence="2">Belongs to the amino acid-polyamine-organocation (APC) superfamily. Spore germination protein (SGP) (TC 2.A.3.9) family.</text>
</comment>
<feature type="transmembrane region" description="Helical" evidence="8">
    <location>
        <begin position="273"/>
        <end position="302"/>
    </location>
</feature>
<dbReference type="PANTHER" id="PTHR34975">
    <property type="entry name" value="SPORE GERMINATION PROTEIN A2"/>
    <property type="match status" value="1"/>
</dbReference>
<evidence type="ECO:0000256" key="2">
    <source>
        <dbReference type="ARBA" id="ARBA00007998"/>
    </source>
</evidence>
<keyword evidence="5 8" id="KW-0812">Transmembrane</keyword>
<comment type="subcellular location">
    <subcellularLocation>
        <location evidence="1">Membrane</location>
        <topology evidence="1">Multi-pass membrane protein</topology>
    </subcellularLocation>
</comment>
<reference evidence="9 10" key="1">
    <citation type="submission" date="2020-02" db="EMBL/GenBank/DDBJ databases">
        <authorList>
            <person name="Hogendoorn C."/>
        </authorList>
    </citation>
    <scope>NUCLEOTIDE SEQUENCE [LARGE SCALE GENOMIC DNA]</scope>
    <source>
        <strain evidence="9">R501</strain>
    </source>
</reference>
<evidence type="ECO:0000256" key="1">
    <source>
        <dbReference type="ARBA" id="ARBA00004141"/>
    </source>
</evidence>
<keyword evidence="3" id="KW-0813">Transport</keyword>
<dbReference type="PANTHER" id="PTHR34975:SF2">
    <property type="entry name" value="SPORE GERMINATION PROTEIN A2"/>
    <property type="match status" value="1"/>
</dbReference>
<feature type="transmembrane region" description="Helical" evidence="8">
    <location>
        <begin position="231"/>
        <end position="253"/>
    </location>
</feature>
<keyword evidence="7 8" id="KW-0472">Membrane</keyword>
<feature type="transmembrane region" description="Helical" evidence="8">
    <location>
        <begin position="151"/>
        <end position="170"/>
    </location>
</feature>
<evidence type="ECO:0000256" key="5">
    <source>
        <dbReference type="ARBA" id="ARBA00022692"/>
    </source>
</evidence>
<feature type="transmembrane region" description="Helical" evidence="8">
    <location>
        <begin position="12"/>
        <end position="34"/>
    </location>
</feature>
<name>A0A6F8ZFI2_9FIRM</name>
<gene>
    <name evidence="9" type="ORF">R50_0887</name>
</gene>
<accession>A0A6F8ZFI2</accession>
<keyword evidence="10" id="KW-1185">Reference proteome</keyword>
<evidence type="ECO:0000313" key="10">
    <source>
        <dbReference type="Proteomes" id="UP000503399"/>
    </source>
</evidence>
<keyword evidence="4" id="KW-0309">Germination</keyword>
<feature type="transmembrane region" description="Helical" evidence="8">
    <location>
        <begin position="190"/>
        <end position="211"/>
    </location>
</feature>
<feature type="transmembrane region" description="Helical" evidence="8">
    <location>
        <begin position="118"/>
        <end position="139"/>
    </location>
</feature>
<dbReference type="KEGG" id="hfv:R50_0887"/>
<evidence type="ECO:0000256" key="3">
    <source>
        <dbReference type="ARBA" id="ARBA00022448"/>
    </source>
</evidence>
<feature type="transmembrane region" description="Helical" evidence="8">
    <location>
        <begin position="88"/>
        <end position="112"/>
    </location>
</feature>
<dbReference type="InterPro" id="IPR004761">
    <property type="entry name" value="Spore_GerAB"/>
</dbReference>
<evidence type="ECO:0000313" key="9">
    <source>
        <dbReference type="EMBL" id="CAB1128393.1"/>
    </source>
</evidence>
<dbReference type="Pfam" id="PF03845">
    <property type="entry name" value="Spore_permease"/>
    <property type="match status" value="1"/>
</dbReference>
<proteinExistence type="inferred from homology"/>
<keyword evidence="6 8" id="KW-1133">Transmembrane helix</keyword>
<organism evidence="9 10">
    <name type="scientific">Candidatus Hydrogenisulfobacillus filiaventi</name>
    <dbReference type="NCBI Taxonomy" id="2707344"/>
    <lineage>
        <taxon>Bacteria</taxon>
        <taxon>Bacillati</taxon>
        <taxon>Bacillota</taxon>
        <taxon>Clostridia</taxon>
        <taxon>Eubacteriales</taxon>
        <taxon>Clostridiales Family XVII. Incertae Sedis</taxon>
        <taxon>Candidatus Hydrogenisulfobacillus</taxon>
    </lineage>
</organism>
<evidence type="ECO:0000256" key="7">
    <source>
        <dbReference type="ARBA" id="ARBA00023136"/>
    </source>
</evidence>
<sequence length="377" mass="41118">MRTMAESHPAEPIGPGQFFWLHAASMVGGGVYLWPGPLLAAAGPDAWWAFLVTVLGVAGVTYLRFAWIGYLRSASLPDLLMRTWGRALTWVLLTGITVVALASAAMLLALFGQMLQTFFYPLTPIGVLEGVTLGEAYLLSRQSLAVMARNVTFWLPLVMGSALFLIILAARNVQDTAALAPAWPPGTEPVLTGVAWTWFLWMQCEVSAALVPHVRGASLARLRWLAIGSELFEGLLLGLLLASVLGDLGPQAARALRWPTVYLFSNLTIHTFLITRVGVFVLFAWVVSMVTFLAMYLFLFGWHWQLQLGLDNHGRRVLTGGLGAALLAAAVLLDRDHLVVLLLTRVVSPLCLVMTGLLVPASLLRTAWRARRWAVPA</sequence>
<feature type="transmembrane region" description="Helical" evidence="8">
    <location>
        <begin position="339"/>
        <end position="364"/>
    </location>
</feature>
<feature type="transmembrane region" description="Helical" evidence="8">
    <location>
        <begin position="46"/>
        <end position="67"/>
    </location>
</feature>
<feature type="transmembrane region" description="Helical" evidence="8">
    <location>
        <begin position="314"/>
        <end position="333"/>
    </location>
</feature>
<protein>
    <submittedName>
        <fullName evidence="9">Putative Spore germination protein</fullName>
    </submittedName>
</protein>
<evidence type="ECO:0000256" key="4">
    <source>
        <dbReference type="ARBA" id="ARBA00022544"/>
    </source>
</evidence>
<dbReference type="GO" id="GO:0016020">
    <property type="term" value="C:membrane"/>
    <property type="evidence" value="ECO:0007669"/>
    <property type="project" value="UniProtKB-SubCell"/>
</dbReference>
<dbReference type="GO" id="GO:0009847">
    <property type="term" value="P:spore germination"/>
    <property type="evidence" value="ECO:0007669"/>
    <property type="project" value="InterPro"/>
</dbReference>
<dbReference type="EMBL" id="LR778114">
    <property type="protein sequence ID" value="CAB1128393.1"/>
    <property type="molecule type" value="Genomic_DNA"/>
</dbReference>